<dbReference type="OrthoDB" id="4802432at2759"/>
<comment type="caution">
    <text evidence="2">The sequence shown here is derived from an EMBL/GenBank/DDBJ whole genome shotgun (WGS) entry which is preliminary data.</text>
</comment>
<organism evidence="2 3">
    <name type="scientific">Fusarium pseudograminearum (strain CS3096)</name>
    <name type="common">Wheat and barley crown-rot fungus</name>
    <dbReference type="NCBI Taxonomy" id="1028729"/>
    <lineage>
        <taxon>Eukaryota</taxon>
        <taxon>Fungi</taxon>
        <taxon>Dikarya</taxon>
        <taxon>Ascomycota</taxon>
        <taxon>Pezizomycotina</taxon>
        <taxon>Sordariomycetes</taxon>
        <taxon>Hypocreomycetidae</taxon>
        <taxon>Hypocreales</taxon>
        <taxon>Nectriaceae</taxon>
        <taxon>Fusarium</taxon>
    </lineage>
</organism>
<evidence type="ECO:0000259" key="1">
    <source>
        <dbReference type="Pfam" id="PF20183"/>
    </source>
</evidence>
<dbReference type="Pfam" id="PF20183">
    <property type="entry name" value="DUF6546"/>
    <property type="match status" value="1"/>
</dbReference>
<dbReference type="GeneID" id="20367891"/>
<dbReference type="KEGG" id="fpu:FPSE_09274"/>
<accession>K3UFM2</accession>
<evidence type="ECO:0000313" key="3">
    <source>
        <dbReference type="Proteomes" id="UP000007978"/>
    </source>
</evidence>
<dbReference type="Proteomes" id="UP000007978">
    <property type="component" value="Chromosome 3"/>
</dbReference>
<dbReference type="RefSeq" id="XP_009260666.1">
    <property type="nucleotide sequence ID" value="XM_009262391.1"/>
</dbReference>
<proteinExistence type="predicted"/>
<dbReference type="EMBL" id="AFNW01000308">
    <property type="protein sequence ID" value="EKJ70521.1"/>
    <property type="molecule type" value="Genomic_DNA"/>
</dbReference>
<feature type="domain" description="DUF6546" evidence="1">
    <location>
        <begin position="317"/>
        <end position="425"/>
    </location>
</feature>
<protein>
    <recommendedName>
        <fullName evidence="1">DUF6546 domain-containing protein</fullName>
    </recommendedName>
</protein>
<evidence type="ECO:0000313" key="2">
    <source>
        <dbReference type="EMBL" id="EKJ70521.1"/>
    </source>
</evidence>
<reference evidence="2 3" key="1">
    <citation type="journal article" date="2012" name="PLoS Pathog.">
        <title>Comparative pathogenomics reveals horizontally acquired novel virulence genes in fungi infecting cereal hosts.</title>
        <authorList>
            <person name="Gardiner D.M."/>
            <person name="McDonald M.C."/>
            <person name="Covarelli L."/>
            <person name="Solomon P.S."/>
            <person name="Rusu A.G."/>
            <person name="Marshall M."/>
            <person name="Kazan K."/>
            <person name="Chakraborty S."/>
            <person name="McDonald B.A."/>
            <person name="Manners J.M."/>
        </authorList>
    </citation>
    <scope>NUCLEOTIDE SEQUENCE [LARGE SCALE GENOMIC DNA]</scope>
    <source>
        <strain evidence="2 3">CS3096</strain>
    </source>
</reference>
<dbReference type="HOGENOM" id="CLU_023464_0_0_1"/>
<name>K3UFM2_FUSPC</name>
<dbReference type="eggNOG" id="ENOG502SM97">
    <property type="taxonomic scope" value="Eukaryota"/>
</dbReference>
<dbReference type="InterPro" id="IPR046676">
    <property type="entry name" value="DUF6546"/>
</dbReference>
<sequence>MAFYWRLLPPEIRLLTLRCIVPQYGLKETTVERGFPRASLLATVSREWQDFFERETFRRMDLEAADLCTFSRMVLEENVIRLNYITNVLLTIKLATYDLSVADKPESETTVTQNNMTFTIAMEGHRGGLTLEIRAYSPSDQQFHGNIIQLYDDYPLRFEDDPQPTTTLLEFCRANRARYTSSRDIRRTLDTLGLTKRLHGTPLELKLALGEKAQFFSNTTRKLPKNPIVKGLILRSDSRKSIAVKTIATLFRKCFGTLESFHFVRWKGFTKEQETAFLDVSSTLSSVYTEIMVNITILLIQYVYAWVFDALIYKRREDSKLQNLAFMTRYLGHGSNQKAVTGFLSLVTEAVSHLPALRTLELWNASDEFGCLFRCTLDRHRIIVKWRCIDERFTLEDEVIEKWTELAKASGRSLVVRVISLSKDQELNRTFKFLHILPFLQLRRVNFDPIYEANIVVAQKMKWEDVLI</sequence>
<gene>
    <name evidence="2" type="ORF">FPSE_09274</name>
</gene>
<dbReference type="AlphaFoldDB" id="K3UFM2"/>
<keyword evidence="3" id="KW-1185">Reference proteome</keyword>